<evidence type="ECO:0008006" key="3">
    <source>
        <dbReference type="Google" id="ProtNLM"/>
    </source>
</evidence>
<dbReference type="EMBL" id="BAAAPZ010000003">
    <property type="protein sequence ID" value="GAA2092377.1"/>
    <property type="molecule type" value="Genomic_DNA"/>
</dbReference>
<comment type="caution">
    <text evidence="1">The sequence shown here is derived from an EMBL/GenBank/DDBJ whole genome shotgun (WGS) entry which is preliminary data.</text>
</comment>
<accession>A0ABP5I4P1</accession>
<name>A0ABP5I4P1_9MICO</name>
<proteinExistence type="predicted"/>
<protein>
    <recommendedName>
        <fullName evidence="3">PIN domain-containing protein</fullName>
    </recommendedName>
</protein>
<gene>
    <name evidence="1" type="ORF">GCM10009823_10080</name>
</gene>
<organism evidence="1 2">
    <name type="scientific">Brevibacterium salitolerans</name>
    <dbReference type="NCBI Taxonomy" id="1403566"/>
    <lineage>
        <taxon>Bacteria</taxon>
        <taxon>Bacillati</taxon>
        <taxon>Actinomycetota</taxon>
        <taxon>Actinomycetes</taxon>
        <taxon>Micrococcales</taxon>
        <taxon>Brevibacteriaceae</taxon>
        <taxon>Brevibacterium</taxon>
    </lineage>
</organism>
<evidence type="ECO:0000313" key="1">
    <source>
        <dbReference type="EMBL" id="GAA2092377.1"/>
    </source>
</evidence>
<dbReference type="RefSeq" id="WP_291794742.1">
    <property type="nucleotide sequence ID" value="NZ_BAAAPZ010000003.1"/>
</dbReference>
<dbReference type="Proteomes" id="UP001500984">
    <property type="component" value="Unassembled WGS sequence"/>
</dbReference>
<sequence length="208" mass="23394">MTEGESADSDVPQLCRALVDTSVLAPEPLWLWLRAVRKRRSPNLDLLCTFGIKRELYPALRRICPDYEREQLYEAARQRVLSMTPLSTTGIVEVRSPWVLDPGDVHLDAAAVVSGIDAIITDDVHAFAEHPERPYRVVTADDFLCEQTEEWAAADFAAALEHYEMHRAEAARKIGVEPSAGIASHLLRRSHARRFAKRVSRALRRSGP</sequence>
<keyword evidence="2" id="KW-1185">Reference proteome</keyword>
<reference evidence="2" key="1">
    <citation type="journal article" date="2019" name="Int. J. Syst. Evol. Microbiol.">
        <title>The Global Catalogue of Microorganisms (GCM) 10K type strain sequencing project: providing services to taxonomists for standard genome sequencing and annotation.</title>
        <authorList>
            <consortium name="The Broad Institute Genomics Platform"/>
            <consortium name="The Broad Institute Genome Sequencing Center for Infectious Disease"/>
            <person name="Wu L."/>
            <person name="Ma J."/>
        </authorList>
    </citation>
    <scope>NUCLEOTIDE SEQUENCE [LARGE SCALE GENOMIC DNA]</scope>
    <source>
        <strain evidence="2">JCM 15900</strain>
    </source>
</reference>
<evidence type="ECO:0000313" key="2">
    <source>
        <dbReference type="Proteomes" id="UP001500984"/>
    </source>
</evidence>